<dbReference type="GO" id="GO:0008239">
    <property type="term" value="F:dipeptidyl-peptidase activity"/>
    <property type="evidence" value="ECO:0007669"/>
    <property type="project" value="InterPro"/>
</dbReference>
<dbReference type="PANTHER" id="PTHR43056:SF10">
    <property type="entry name" value="COCE_NOND FAMILY, PUTATIVE (AFU_ORTHOLOGUE AFUA_7G00600)-RELATED"/>
    <property type="match status" value="1"/>
</dbReference>
<dbReference type="InterPro" id="IPR005674">
    <property type="entry name" value="CocE/Ser_esterase"/>
</dbReference>
<evidence type="ECO:0000259" key="2">
    <source>
        <dbReference type="SMART" id="SM00939"/>
    </source>
</evidence>
<dbReference type="SUPFAM" id="SSF53474">
    <property type="entry name" value="alpha/beta-Hydrolases"/>
    <property type="match status" value="1"/>
</dbReference>
<dbReference type="Gene3D" id="3.40.50.1820">
    <property type="entry name" value="alpha/beta hydrolase"/>
    <property type="match status" value="1"/>
</dbReference>
<dbReference type="OrthoDB" id="9806163at2"/>
<organism evidence="3 4">
    <name type="scientific">Corallococcus terminator</name>
    <dbReference type="NCBI Taxonomy" id="2316733"/>
    <lineage>
        <taxon>Bacteria</taxon>
        <taxon>Pseudomonadati</taxon>
        <taxon>Myxococcota</taxon>
        <taxon>Myxococcia</taxon>
        <taxon>Myxococcales</taxon>
        <taxon>Cystobacterineae</taxon>
        <taxon>Myxococcaceae</taxon>
        <taxon>Corallococcus</taxon>
    </lineage>
</organism>
<dbReference type="Pfam" id="PF08530">
    <property type="entry name" value="PepX_C"/>
    <property type="match status" value="1"/>
</dbReference>
<dbReference type="InterPro" id="IPR029058">
    <property type="entry name" value="AB_hydrolase_fold"/>
</dbReference>
<evidence type="ECO:0000313" key="3">
    <source>
        <dbReference type="EMBL" id="RKG87275.1"/>
    </source>
</evidence>
<name>A0A3A8IVM9_9BACT</name>
<evidence type="ECO:0000313" key="4">
    <source>
        <dbReference type="Proteomes" id="UP000268094"/>
    </source>
</evidence>
<feature type="domain" description="Xaa-Pro dipeptidyl-peptidase C-terminal" evidence="2">
    <location>
        <begin position="322"/>
        <end position="574"/>
    </location>
</feature>
<dbReference type="EMBL" id="RAVZ01000100">
    <property type="protein sequence ID" value="RKG87275.1"/>
    <property type="molecule type" value="Genomic_DNA"/>
</dbReference>
<keyword evidence="1 3" id="KW-0378">Hydrolase</keyword>
<reference evidence="4" key="1">
    <citation type="submission" date="2018-09" db="EMBL/GenBank/DDBJ databases">
        <authorList>
            <person name="Livingstone P.G."/>
            <person name="Whitworth D.E."/>
        </authorList>
    </citation>
    <scope>NUCLEOTIDE SEQUENCE [LARGE SCALE GENOMIC DNA]</scope>
    <source>
        <strain evidence="4">CA054A</strain>
    </source>
</reference>
<dbReference type="InterPro" id="IPR050585">
    <property type="entry name" value="Xaa-Pro_dipeptidyl-ppase/CocE"/>
</dbReference>
<dbReference type="InterPro" id="IPR008979">
    <property type="entry name" value="Galactose-bd-like_sf"/>
</dbReference>
<keyword evidence="4" id="KW-1185">Reference proteome</keyword>
<dbReference type="PANTHER" id="PTHR43056">
    <property type="entry name" value="PEPTIDASE S9 PROLYL OLIGOPEPTIDASE"/>
    <property type="match status" value="1"/>
</dbReference>
<dbReference type="Gene3D" id="1.10.3020.20">
    <property type="match status" value="1"/>
</dbReference>
<dbReference type="Gene3D" id="2.60.120.260">
    <property type="entry name" value="Galactose-binding domain-like"/>
    <property type="match status" value="1"/>
</dbReference>
<dbReference type="Pfam" id="PF02129">
    <property type="entry name" value="Peptidase_S15"/>
    <property type="match status" value="1"/>
</dbReference>
<dbReference type="InterPro" id="IPR013736">
    <property type="entry name" value="Xaa-Pro_dipept_C"/>
</dbReference>
<proteinExistence type="predicted"/>
<evidence type="ECO:0000256" key="1">
    <source>
        <dbReference type="ARBA" id="ARBA00022801"/>
    </source>
</evidence>
<dbReference type="InterPro" id="IPR000383">
    <property type="entry name" value="Xaa-Pro-like_dom"/>
</dbReference>
<dbReference type="RefSeq" id="WP_120541570.1">
    <property type="nucleotide sequence ID" value="NZ_RAVZ01000100.1"/>
</dbReference>
<protein>
    <submittedName>
        <fullName evidence="3">CocE/NonD family hydrolase</fullName>
    </submittedName>
</protein>
<dbReference type="NCBIfam" id="TIGR00976">
    <property type="entry name" value="CocE_NonD"/>
    <property type="match status" value="1"/>
</dbReference>
<accession>A0A3A8IVM9</accession>
<dbReference type="AlphaFoldDB" id="A0A3A8IVM9"/>
<gene>
    <name evidence="3" type="ORF">D7V88_16305</name>
</gene>
<dbReference type="Proteomes" id="UP000268094">
    <property type="component" value="Unassembled WGS sequence"/>
</dbReference>
<sequence>MSDDPKVFVPSQPLKPGPRYGILSGFDPGTRTLPAGFRIAPPFRSVPVEIVLEKDVAVTLRDGVTIYVDVLRPAGAQKVPVIVAWSPYGKGQGTSPSVMGIFNLVGLDNGVVSGLEKFEGPDPAYWCAQGYAICNPDIRGVADSDGDSVIWDRQEGRDCYDLIEWLAVQEWCTGKVAMSGTSYLAVSQWFTAAEQPPHLAAINPWEGVSDVYRDLVLRGGMPDTGFARQLQDNSYWGKGRKEDLLAEAERYPLMADLWEDKIPRFDRITVPAYVVASYSNTLHTAGTFRAWRRMASKEKWLRIHNSQEWPDYYDEANREELRRFFDRYLKGEDNGWEQTPRVRYSVLDLKGGDQVGVGADAFPPKDVTPTKYYLDGRSRALTPTAPTDEATAAYDVVSNPDAVSFITRFDKETVLVGYPKAHLWVEARGSDDMDLFVLVQKLDAYGTPLQQFTVPNQSARVQDITERGASILRYKGSDGRLRVSLRHLDETLSTDAVPAHSFDRIEKLSPGEVVEVEIDLLPIGLAFHPGEQLRFVISGRSLLGTLMPAIREYTPANSGQHVVHTGGKHASYLQLPVQASSQGMAAKEGATQRETTAFAVELVSGPTAAGGVDDFELVFARRALARLKALIGRQGLMDLLARDIEEGNAFLRERAKASAGKFTSGTTVLAVRGLKAAQFVHWLENSFSDENILLAGEPEHFVIAPNPDSTVTIVENLGPYVCRVVLPGFDTAPSWAAEASNELLPESDYPFRRLGAMHLPDGTVVGRVLTQFGDTAEGFNANLTCYFPAACPEDILEQHRQHLAVEFRNWIVAAAGARR</sequence>
<dbReference type="SUPFAM" id="SSF49785">
    <property type="entry name" value="Galactose-binding domain-like"/>
    <property type="match status" value="1"/>
</dbReference>
<dbReference type="SMART" id="SM00939">
    <property type="entry name" value="PepX_C"/>
    <property type="match status" value="1"/>
</dbReference>
<comment type="caution">
    <text evidence="3">The sequence shown here is derived from an EMBL/GenBank/DDBJ whole genome shotgun (WGS) entry which is preliminary data.</text>
</comment>